<evidence type="ECO:0000256" key="4">
    <source>
        <dbReference type="ARBA" id="ARBA00023263"/>
    </source>
</evidence>
<dbReference type="InterPro" id="IPR008966">
    <property type="entry name" value="Adhesion_dom_sf"/>
</dbReference>
<organism evidence="6 7">
    <name type="scientific">Kluyvera genomosp. 3</name>
    <dbReference type="NCBI Taxonomy" id="2774055"/>
    <lineage>
        <taxon>Bacteria</taxon>
        <taxon>Pseudomonadati</taxon>
        <taxon>Pseudomonadota</taxon>
        <taxon>Gammaproteobacteria</taxon>
        <taxon>Enterobacterales</taxon>
        <taxon>Enterobacteriaceae</taxon>
        <taxon>Kluyvera</taxon>
    </lineage>
</organism>
<evidence type="ECO:0000256" key="5">
    <source>
        <dbReference type="SAM" id="SignalP"/>
    </source>
</evidence>
<proteinExistence type="inferred from homology"/>
<comment type="subcellular location">
    <subcellularLocation>
        <location evidence="1">Fimbrium</location>
    </subcellularLocation>
</comment>
<dbReference type="AlphaFoldDB" id="A0A6G9RPE8"/>
<dbReference type="KEGG" id="kgn:GY169_19280"/>
<accession>A0A6G9RPE8</accession>
<sequence>MNKKLLVISLAFSAATLSSSAFALDGGQIDFAGLVSDNTCVMSVNNGAQDAQIQLETASVAEVNSAGLVKANSVGAKAKAFTISVDCSKAGFETQTKANLTMTSQFRSNGQGTLNNDESITDAAKGVNVAIHEVNPTTGTYTMVTVDGKDTHTQTFDTSKKAQWSFVASYVAQTDPTATPVVVPVTAGFVKTNAAYTIAYN</sequence>
<evidence type="ECO:0000256" key="2">
    <source>
        <dbReference type="ARBA" id="ARBA00006671"/>
    </source>
</evidence>
<dbReference type="EMBL" id="CP050321">
    <property type="protein sequence ID" value="QIR28816.1"/>
    <property type="molecule type" value="Genomic_DNA"/>
</dbReference>
<dbReference type="PANTHER" id="PTHR33420:SF3">
    <property type="entry name" value="FIMBRIAL SUBUNIT ELFA"/>
    <property type="match status" value="1"/>
</dbReference>
<comment type="similarity">
    <text evidence="2">Belongs to the fimbrial protein family.</text>
</comment>
<dbReference type="GO" id="GO:0009289">
    <property type="term" value="C:pilus"/>
    <property type="evidence" value="ECO:0007669"/>
    <property type="project" value="UniProtKB-SubCell"/>
</dbReference>
<dbReference type="PANTHER" id="PTHR33420">
    <property type="entry name" value="FIMBRIAL SUBUNIT ELFA-RELATED"/>
    <property type="match status" value="1"/>
</dbReference>
<evidence type="ECO:0000256" key="1">
    <source>
        <dbReference type="ARBA" id="ARBA00004561"/>
    </source>
</evidence>
<dbReference type="SUPFAM" id="SSF49401">
    <property type="entry name" value="Bacterial adhesins"/>
    <property type="match status" value="1"/>
</dbReference>
<dbReference type="Gene3D" id="2.60.40.1090">
    <property type="entry name" value="Fimbrial-type adhesion domain"/>
    <property type="match status" value="1"/>
</dbReference>
<keyword evidence="7" id="KW-1185">Reference proteome</keyword>
<reference evidence="6 7" key="1">
    <citation type="submission" date="2020-02" db="EMBL/GenBank/DDBJ databases">
        <title>Whole genome PO2S7.</title>
        <authorList>
            <person name="Singha K.M."/>
        </authorList>
    </citation>
    <scope>NUCLEOTIDE SEQUENCE [LARGE SCALE GENOMIC DNA]</scope>
    <source>
        <strain evidence="6 7">PO2S7</strain>
    </source>
</reference>
<evidence type="ECO:0000313" key="7">
    <source>
        <dbReference type="Proteomes" id="UP000503580"/>
    </source>
</evidence>
<feature type="chain" id="PRO_5026331957" evidence="5">
    <location>
        <begin position="24"/>
        <end position="201"/>
    </location>
</feature>
<dbReference type="RefSeq" id="WP_163448019.1">
    <property type="nucleotide sequence ID" value="NZ_CP050321.1"/>
</dbReference>
<dbReference type="InterPro" id="IPR036937">
    <property type="entry name" value="Adhesion_dom_fimbrial_sf"/>
</dbReference>
<dbReference type="GO" id="GO:0043709">
    <property type="term" value="P:cell adhesion involved in single-species biofilm formation"/>
    <property type="evidence" value="ECO:0007669"/>
    <property type="project" value="TreeGrafter"/>
</dbReference>
<dbReference type="Proteomes" id="UP000503580">
    <property type="component" value="Chromosome"/>
</dbReference>
<feature type="signal peptide" evidence="5">
    <location>
        <begin position="1"/>
        <end position="23"/>
    </location>
</feature>
<evidence type="ECO:0000256" key="3">
    <source>
        <dbReference type="ARBA" id="ARBA00022729"/>
    </source>
</evidence>
<name>A0A6G9RPE8_9ENTR</name>
<protein>
    <submittedName>
        <fullName evidence="6">Fimbrial protein</fullName>
    </submittedName>
</protein>
<gene>
    <name evidence="6" type="ORF">GY169_19280</name>
</gene>
<dbReference type="InterPro" id="IPR050263">
    <property type="entry name" value="Bact_Fimbrial_Adh_Pro"/>
</dbReference>
<keyword evidence="4" id="KW-0281">Fimbrium</keyword>
<keyword evidence="3 5" id="KW-0732">Signal</keyword>
<evidence type="ECO:0000313" key="6">
    <source>
        <dbReference type="EMBL" id="QIR28816.1"/>
    </source>
</evidence>